<keyword evidence="2" id="KW-1185">Reference proteome</keyword>
<reference evidence="1 2" key="1">
    <citation type="submission" date="2018-05" db="EMBL/GenBank/DDBJ databases">
        <title>Complete Genome Sequence of Methylobacterium sp. 17Sr1-43.</title>
        <authorList>
            <person name="Srinivasan S."/>
        </authorList>
    </citation>
    <scope>NUCLEOTIDE SEQUENCE [LARGE SCALE GENOMIC DNA]</scope>
    <source>
        <strain evidence="1 2">17Sr1-43</strain>
    </source>
</reference>
<dbReference type="RefSeq" id="WP_109952647.1">
    <property type="nucleotide sequence ID" value="NZ_CP029551.1"/>
</dbReference>
<dbReference type="Proteomes" id="UP000246058">
    <property type="component" value="Chromosome"/>
</dbReference>
<organism evidence="1 2">
    <name type="scientific">Methylobacterium radiodurans</name>
    <dbReference type="NCBI Taxonomy" id="2202828"/>
    <lineage>
        <taxon>Bacteria</taxon>
        <taxon>Pseudomonadati</taxon>
        <taxon>Pseudomonadota</taxon>
        <taxon>Alphaproteobacteria</taxon>
        <taxon>Hyphomicrobiales</taxon>
        <taxon>Methylobacteriaceae</taxon>
        <taxon>Methylobacterium</taxon>
    </lineage>
</organism>
<dbReference type="AlphaFoldDB" id="A0A2U8VWA7"/>
<dbReference type="KEGG" id="meti:DK427_19155"/>
<dbReference type="EMBL" id="CP029551">
    <property type="protein sequence ID" value="AWN37581.1"/>
    <property type="molecule type" value="Genomic_DNA"/>
</dbReference>
<dbReference type="OrthoDB" id="8003982at2"/>
<evidence type="ECO:0000313" key="2">
    <source>
        <dbReference type="Proteomes" id="UP000246058"/>
    </source>
</evidence>
<sequence>MPQSVVGLQARSVSEKSLAQLVSEAVQSHATPISQLLRLMWRVDAEPGANENLRAQLRARIGAPLAS</sequence>
<protein>
    <submittedName>
        <fullName evidence="1">Uncharacterized protein</fullName>
    </submittedName>
</protein>
<evidence type="ECO:0000313" key="1">
    <source>
        <dbReference type="EMBL" id="AWN37581.1"/>
    </source>
</evidence>
<proteinExistence type="predicted"/>
<accession>A0A2U8VWA7</accession>
<gene>
    <name evidence="1" type="ORF">DK427_19155</name>
</gene>
<name>A0A2U8VWA7_9HYPH</name>